<protein>
    <submittedName>
        <fullName evidence="1">Uncharacterized protein</fullName>
    </submittedName>
</protein>
<organism evidence="1 2">
    <name type="scientific">Mycena belliarum</name>
    <dbReference type="NCBI Taxonomy" id="1033014"/>
    <lineage>
        <taxon>Eukaryota</taxon>
        <taxon>Fungi</taxon>
        <taxon>Dikarya</taxon>
        <taxon>Basidiomycota</taxon>
        <taxon>Agaricomycotina</taxon>
        <taxon>Agaricomycetes</taxon>
        <taxon>Agaricomycetidae</taxon>
        <taxon>Agaricales</taxon>
        <taxon>Marasmiineae</taxon>
        <taxon>Mycenaceae</taxon>
        <taxon>Mycena</taxon>
    </lineage>
</organism>
<comment type="caution">
    <text evidence="1">The sequence shown here is derived from an EMBL/GenBank/DDBJ whole genome shotgun (WGS) entry which is preliminary data.</text>
</comment>
<name>A0AAD6XLD8_9AGAR</name>
<dbReference type="AlphaFoldDB" id="A0AAD6XLD8"/>
<accession>A0AAD6XLD8</accession>
<keyword evidence="2" id="KW-1185">Reference proteome</keyword>
<reference evidence="1" key="1">
    <citation type="submission" date="2023-03" db="EMBL/GenBank/DDBJ databases">
        <title>Massive genome expansion in bonnet fungi (Mycena s.s.) driven by repeated elements and novel gene families across ecological guilds.</title>
        <authorList>
            <consortium name="Lawrence Berkeley National Laboratory"/>
            <person name="Harder C.B."/>
            <person name="Miyauchi S."/>
            <person name="Viragh M."/>
            <person name="Kuo A."/>
            <person name="Thoen E."/>
            <person name="Andreopoulos B."/>
            <person name="Lu D."/>
            <person name="Skrede I."/>
            <person name="Drula E."/>
            <person name="Henrissat B."/>
            <person name="Morin E."/>
            <person name="Kohler A."/>
            <person name="Barry K."/>
            <person name="LaButti K."/>
            <person name="Morin E."/>
            <person name="Salamov A."/>
            <person name="Lipzen A."/>
            <person name="Mereny Z."/>
            <person name="Hegedus B."/>
            <person name="Baldrian P."/>
            <person name="Stursova M."/>
            <person name="Weitz H."/>
            <person name="Taylor A."/>
            <person name="Grigoriev I.V."/>
            <person name="Nagy L.G."/>
            <person name="Martin F."/>
            <person name="Kauserud H."/>
        </authorList>
    </citation>
    <scope>NUCLEOTIDE SEQUENCE</scope>
    <source>
        <strain evidence="1">CBHHK173m</strain>
    </source>
</reference>
<sequence>MHDKCICDVEVHHCLKGIRKLAVCLCPRVAARWSSFLLESDIHATLEDLELSIIREFPIVQLPNFPALRFLKLRFEIGALSLWEPLYPILSALAASAPLLQSATVIVQFPPALVVEWTIDPDPHPMFHSAGALRRSPPHLAEFQCSWSGDVASCQGVAFAEYVQRKLRGAEAAGILAISYLRSVDISV</sequence>
<evidence type="ECO:0000313" key="1">
    <source>
        <dbReference type="EMBL" id="KAJ7079284.1"/>
    </source>
</evidence>
<dbReference type="EMBL" id="JARJCN010000061">
    <property type="protein sequence ID" value="KAJ7079284.1"/>
    <property type="molecule type" value="Genomic_DNA"/>
</dbReference>
<gene>
    <name evidence="1" type="ORF">B0H15DRAFT_518546</name>
</gene>
<dbReference type="Proteomes" id="UP001222325">
    <property type="component" value="Unassembled WGS sequence"/>
</dbReference>
<proteinExistence type="predicted"/>
<evidence type="ECO:0000313" key="2">
    <source>
        <dbReference type="Proteomes" id="UP001222325"/>
    </source>
</evidence>